<proteinExistence type="predicted"/>
<organism evidence="2 3">
    <name type="scientific">Alligator mississippiensis</name>
    <name type="common">American alligator</name>
    <dbReference type="NCBI Taxonomy" id="8496"/>
    <lineage>
        <taxon>Eukaryota</taxon>
        <taxon>Metazoa</taxon>
        <taxon>Chordata</taxon>
        <taxon>Craniata</taxon>
        <taxon>Vertebrata</taxon>
        <taxon>Euteleostomi</taxon>
        <taxon>Archelosauria</taxon>
        <taxon>Archosauria</taxon>
        <taxon>Crocodylia</taxon>
        <taxon>Alligatoridae</taxon>
        <taxon>Alligatorinae</taxon>
        <taxon>Alligator</taxon>
    </lineage>
</organism>
<dbReference type="Proteomes" id="UP000050525">
    <property type="component" value="Unassembled WGS sequence"/>
</dbReference>
<comment type="caution">
    <text evidence="2">The sequence shown here is derived from an EMBL/GenBank/DDBJ whole genome shotgun (WGS) entry which is preliminary data.</text>
</comment>
<feature type="region of interest" description="Disordered" evidence="1">
    <location>
        <begin position="1"/>
        <end position="26"/>
    </location>
</feature>
<evidence type="ECO:0000313" key="2">
    <source>
        <dbReference type="EMBL" id="KYO48227.1"/>
    </source>
</evidence>
<evidence type="ECO:0000256" key="1">
    <source>
        <dbReference type="SAM" id="MobiDB-lite"/>
    </source>
</evidence>
<evidence type="ECO:0000313" key="3">
    <source>
        <dbReference type="Proteomes" id="UP000050525"/>
    </source>
</evidence>
<dbReference type="AlphaFoldDB" id="A0A151PGH3"/>
<name>A0A151PGH3_ALLMI</name>
<protein>
    <submittedName>
        <fullName evidence="2">Uncharacterized protein</fullName>
    </submittedName>
</protein>
<dbReference type="EMBL" id="AKHW03000242">
    <property type="protein sequence ID" value="KYO48227.1"/>
    <property type="molecule type" value="Genomic_DNA"/>
</dbReference>
<gene>
    <name evidence="2" type="ORF">Y1Q_0010606</name>
</gene>
<keyword evidence="3" id="KW-1185">Reference proteome</keyword>
<reference evidence="2 3" key="1">
    <citation type="journal article" date="2012" name="Genome Biol.">
        <title>Sequencing three crocodilian genomes to illuminate the evolution of archosaurs and amniotes.</title>
        <authorList>
            <person name="St John J.A."/>
            <person name="Braun E.L."/>
            <person name="Isberg S.R."/>
            <person name="Miles L.G."/>
            <person name="Chong A.Y."/>
            <person name="Gongora J."/>
            <person name="Dalzell P."/>
            <person name="Moran C."/>
            <person name="Bed'hom B."/>
            <person name="Abzhanov A."/>
            <person name="Burgess S.C."/>
            <person name="Cooksey A.M."/>
            <person name="Castoe T.A."/>
            <person name="Crawford N.G."/>
            <person name="Densmore L.D."/>
            <person name="Drew J.C."/>
            <person name="Edwards S.V."/>
            <person name="Faircloth B.C."/>
            <person name="Fujita M.K."/>
            <person name="Greenwold M.J."/>
            <person name="Hoffmann F.G."/>
            <person name="Howard J.M."/>
            <person name="Iguchi T."/>
            <person name="Janes D.E."/>
            <person name="Khan S.Y."/>
            <person name="Kohno S."/>
            <person name="de Koning A.J."/>
            <person name="Lance S.L."/>
            <person name="McCarthy F.M."/>
            <person name="McCormack J.E."/>
            <person name="Merchant M.E."/>
            <person name="Peterson D.G."/>
            <person name="Pollock D.D."/>
            <person name="Pourmand N."/>
            <person name="Raney B.J."/>
            <person name="Roessler K.A."/>
            <person name="Sanford J.R."/>
            <person name="Sawyer R.H."/>
            <person name="Schmidt C.J."/>
            <person name="Triplett E.W."/>
            <person name="Tuberville T.D."/>
            <person name="Venegas-Anaya M."/>
            <person name="Howard J.T."/>
            <person name="Jarvis E.D."/>
            <person name="Guillette L.J.Jr."/>
            <person name="Glenn T.C."/>
            <person name="Green R.E."/>
            <person name="Ray D.A."/>
        </authorList>
    </citation>
    <scope>NUCLEOTIDE SEQUENCE [LARGE SCALE GENOMIC DNA]</scope>
    <source>
        <strain evidence="2">KSC_2009_1</strain>
    </source>
</reference>
<accession>A0A151PGH3</accession>
<sequence>MAPRRFCCPSVAPEPSASGSFSARRSPGVPALPWAVRLGCGPRRVSPSRSGRVLARPPARRLLSICP</sequence>